<proteinExistence type="predicted"/>
<feature type="transmembrane region" description="Helical" evidence="1">
    <location>
        <begin position="144"/>
        <end position="160"/>
    </location>
</feature>
<dbReference type="Proteomes" id="UP000422569">
    <property type="component" value="Chromosome"/>
</dbReference>
<evidence type="ECO:0000313" key="3">
    <source>
        <dbReference type="Proteomes" id="UP000422569"/>
    </source>
</evidence>
<feature type="transmembrane region" description="Helical" evidence="1">
    <location>
        <begin position="188"/>
        <end position="207"/>
    </location>
</feature>
<feature type="transmembrane region" description="Helical" evidence="1">
    <location>
        <begin position="165"/>
        <end position="182"/>
    </location>
</feature>
<evidence type="ECO:0000313" key="2">
    <source>
        <dbReference type="EMBL" id="QGM98657.1"/>
    </source>
</evidence>
<accession>A0A6B8M1B7</accession>
<dbReference type="RefSeq" id="WP_026016115.1">
    <property type="nucleotide sequence ID" value="NZ_CP044331.1"/>
</dbReference>
<reference evidence="2 3" key="1">
    <citation type="submission" date="2019-09" db="EMBL/GenBank/DDBJ databases">
        <title>Isolation and complete genome sequencing of Methylocystis species.</title>
        <authorList>
            <person name="Rumah B.L."/>
            <person name="Stead C.E."/>
            <person name="Stevens B.C."/>
            <person name="Minton N.P."/>
            <person name="Grosse-Honebrink A."/>
            <person name="Zhang Y."/>
        </authorList>
    </citation>
    <scope>NUCLEOTIDE SEQUENCE [LARGE SCALE GENOMIC DNA]</scope>
    <source>
        <strain evidence="2 3">BRCS2</strain>
    </source>
</reference>
<organism evidence="2 3">
    <name type="scientific">Methylocystis parvus</name>
    <dbReference type="NCBI Taxonomy" id="134"/>
    <lineage>
        <taxon>Bacteria</taxon>
        <taxon>Pseudomonadati</taxon>
        <taxon>Pseudomonadota</taxon>
        <taxon>Alphaproteobacteria</taxon>
        <taxon>Hyphomicrobiales</taxon>
        <taxon>Methylocystaceae</taxon>
        <taxon>Methylocystis</taxon>
    </lineage>
</organism>
<sequence>MCYSLEASVMASMGLAVAGGGMVAKARIHDPRMLLFALFPLVFAIHQMTEGVVWYSWFHPFEGDMAFRYLYTFIAFIVWPVLTPFAAAYAECDSERRRLWRMLGGTGAILGVYLVIKLVLADGIELAVVKHSLAYTPMFERPPVIVHFLYVVLTVAPLIFSERRGLVFFGVVVFATFVWALLDNRPAWYSVWCLAAAVFSLIIALAIERAPSQAFDEAEAR</sequence>
<evidence type="ECO:0000256" key="1">
    <source>
        <dbReference type="SAM" id="Phobius"/>
    </source>
</evidence>
<feature type="transmembrane region" description="Helical" evidence="1">
    <location>
        <begin position="36"/>
        <end position="57"/>
    </location>
</feature>
<dbReference type="Pfam" id="PF20334">
    <property type="entry name" value="DUF6629"/>
    <property type="match status" value="1"/>
</dbReference>
<protein>
    <submittedName>
        <fullName evidence="2">Uncharacterized protein</fullName>
    </submittedName>
</protein>
<dbReference type="KEGG" id="mpar:F7D14_14995"/>
<dbReference type="AlphaFoldDB" id="A0A6B8M1B7"/>
<dbReference type="EMBL" id="CP044331">
    <property type="protein sequence ID" value="QGM98657.1"/>
    <property type="molecule type" value="Genomic_DNA"/>
</dbReference>
<feature type="transmembrane region" description="Helical" evidence="1">
    <location>
        <begin position="102"/>
        <end position="124"/>
    </location>
</feature>
<keyword evidence="1" id="KW-0812">Transmembrane</keyword>
<keyword evidence="1" id="KW-0472">Membrane</keyword>
<keyword evidence="1" id="KW-1133">Transmembrane helix</keyword>
<feature type="transmembrane region" description="Helical" evidence="1">
    <location>
        <begin position="69"/>
        <end position="90"/>
    </location>
</feature>
<dbReference type="InterPro" id="IPR046737">
    <property type="entry name" value="DUF6629"/>
</dbReference>
<gene>
    <name evidence="2" type="ORF">F7D14_14995</name>
</gene>
<name>A0A6B8M1B7_9HYPH</name>
<keyword evidence="3" id="KW-1185">Reference proteome</keyword>